<dbReference type="GO" id="GO:0008168">
    <property type="term" value="F:methyltransferase activity"/>
    <property type="evidence" value="ECO:0007669"/>
    <property type="project" value="UniProtKB-KW"/>
</dbReference>
<protein>
    <submittedName>
        <fullName evidence="6">Uncharacterized protein</fullName>
    </submittedName>
</protein>
<dbReference type="Pfam" id="PF03492">
    <property type="entry name" value="Methyltransf_7"/>
    <property type="match status" value="1"/>
</dbReference>
<sequence length="180" mass="20398">MMVLLLNAYVAQFHKDMGVFLSARAMEIVPGGLIVLILPAIPSDIPYSKIGYKIFTFLESSLIDMVNEGIIEESLVDSFNLPIYFPSIEDMTKVVEKNGYFSIKRMELTNPQSNIDAKSCISHLRASLEGTFTKHFGSKIANEMFERTLGKIEEISAWLEDEYYKTSRQLLIVLKCKINS</sequence>
<dbReference type="InterPro" id="IPR042086">
    <property type="entry name" value="MeTrfase_capping"/>
</dbReference>
<evidence type="ECO:0000313" key="7">
    <source>
        <dbReference type="Proteomes" id="UP001234989"/>
    </source>
</evidence>
<organism evidence="6 7">
    <name type="scientific">Solanum verrucosum</name>
    <dbReference type="NCBI Taxonomy" id="315347"/>
    <lineage>
        <taxon>Eukaryota</taxon>
        <taxon>Viridiplantae</taxon>
        <taxon>Streptophyta</taxon>
        <taxon>Embryophyta</taxon>
        <taxon>Tracheophyta</taxon>
        <taxon>Spermatophyta</taxon>
        <taxon>Magnoliopsida</taxon>
        <taxon>eudicotyledons</taxon>
        <taxon>Gunneridae</taxon>
        <taxon>Pentapetalae</taxon>
        <taxon>asterids</taxon>
        <taxon>lamiids</taxon>
        <taxon>Solanales</taxon>
        <taxon>Solanaceae</taxon>
        <taxon>Solanoideae</taxon>
        <taxon>Solaneae</taxon>
        <taxon>Solanum</taxon>
    </lineage>
</organism>
<dbReference type="EMBL" id="CP133612">
    <property type="protein sequence ID" value="WMV06647.1"/>
    <property type="molecule type" value="Genomic_DNA"/>
</dbReference>
<dbReference type="InterPro" id="IPR029063">
    <property type="entry name" value="SAM-dependent_MTases_sf"/>
</dbReference>
<dbReference type="InterPro" id="IPR005299">
    <property type="entry name" value="MeTrfase_7"/>
</dbReference>
<dbReference type="GO" id="GO:0032259">
    <property type="term" value="P:methylation"/>
    <property type="evidence" value="ECO:0007669"/>
    <property type="project" value="UniProtKB-KW"/>
</dbReference>
<evidence type="ECO:0000256" key="4">
    <source>
        <dbReference type="ARBA" id="ARBA00022723"/>
    </source>
</evidence>
<evidence type="ECO:0000256" key="2">
    <source>
        <dbReference type="ARBA" id="ARBA00022603"/>
    </source>
</evidence>
<gene>
    <name evidence="6" type="ORF">MTR67_000032</name>
</gene>
<dbReference type="PANTHER" id="PTHR31009">
    <property type="entry name" value="S-ADENOSYL-L-METHIONINE:CARBOXYL METHYLTRANSFERASE FAMILY PROTEIN"/>
    <property type="match status" value="1"/>
</dbReference>
<evidence type="ECO:0000313" key="6">
    <source>
        <dbReference type="EMBL" id="WMV06647.1"/>
    </source>
</evidence>
<dbReference type="Gene3D" id="1.10.1200.270">
    <property type="entry name" value="Methyltransferase, alpha-helical capping domain"/>
    <property type="match status" value="1"/>
</dbReference>
<keyword evidence="3" id="KW-0808">Transferase</keyword>
<dbReference type="SUPFAM" id="SSF53335">
    <property type="entry name" value="S-adenosyl-L-methionine-dependent methyltransferases"/>
    <property type="match status" value="1"/>
</dbReference>
<keyword evidence="5" id="KW-0460">Magnesium</keyword>
<keyword evidence="2" id="KW-0489">Methyltransferase</keyword>
<dbReference type="AlphaFoldDB" id="A0AAF0PLU7"/>
<name>A0AAF0PLU7_SOLVR</name>
<keyword evidence="7" id="KW-1185">Reference proteome</keyword>
<proteinExistence type="inferred from homology"/>
<dbReference type="Gene3D" id="3.40.50.150">
    <property type="entry name" value="Vaccinia Virus protein VP39"/>
    <property type="match status" value="1"/>
</dbReference>
<keyword evidence="4" id="KW-0479">Metal-binding</keyword>
<comment type="similarity">
    <text evidence="1">Belongs to the methyltransferase superfamily. Type-7 methyltransferase family.</text>
</comment>
<evidence type="ECO:0000256" key="1">
    <source>
        <dbReference type="ARBA" id="ARBA00007967"/>
    </source>
</evidence>
<dbReference type="GO" id="GO:0046872">
    <property type="term" value="F:metal ion binding"/>
    <property type="evidence" value="ECO:0007669"/>
    <property type="project" value="UniProtKB-KW"/>
</dbReference>
<evidence type="ECO:0000256" key="3">
    <source>
        <dbReference type="ARBA" id="ARBA00022679"/>
    </source>
</evidence>
<evidence type="ECO:0000256" key="5">
    <source>
        <dbReference type="ARBA" id="ARBA00022842"/>
    </source>
</evidence>
<accession>A0AAF0PLU7</accession>
<reference evidence="6" key="1">
    <citation type="submission" date="2023-08" db="EMBL/GenBank/DDBJ databases">
        <title>A de novo genome assembly of Solanum verrucosum Schlechtendal, a Mexican diploid species geographically isolated from the other diploid A-genome species in potato relatives.</title>
        <authorList>
            <person name="Hosaka K."/>
        </authorList>
    </citation>
    <scope>NUCLEOTIDE SEQUENCE</scope>
    <source>
        <tissue evidence="6">Young leaves</tissue>
    </source>
</reference>
<dbReference type="Proteomes" id="UP001234989">
    <property type="component" value="Chromosome 1"/>
</dbReference>